<accession>A0A934NE32</accession>
<evidence type="ECO:0000256" key="1">
    <source>
        <dbReference type="ARBA" id="ARBA00004651"/>
    </source>
</evidence>
<keyword evidence="5 7" id="KW-0472">Membrane</keyword>
<keyword evidence="3 7" id="KW-0812">Transmembrane</keyword>
<keyword evidence="2" id="KW-1003">Cell membrane</keyword>
<comment type="caution">
    <text evidence="9">The sequence shown here is derived from an EMBL/GenBank/DDBJ whole genome shotgun (WGS) entry which is preliminary data.</text>
</comment>
<feature type="transmembrane region" description="Helical" evidence="7">
    <location>
        <begin position="184"/>
        <end position="204"/>
    </location>
</feature>
<evidence type="ECO:0000256" key="6">
    <source>
        <dbReference type="SAM" id="MobiDB-lite"/>
    </source>
</evidence>
<evidence type="ECO:0000256" key="2">
    <source>
        <dbReference type="ARBA" id="ARBA00022475"/>
    </source>
</evidence>
<evidence type="ECO:0000313" key="10">
    <source>
        <dbReference type="Proteomes" id="UP000614410"/>
    </source>
</evidence>
<dbReference type="Pfam" id="PF06271">
    <property type="entry name" value="RDD"/>
    <property type="match status" value="1"/>
</dbReference>
<dbReference type="EMBL" id="JAEKNN010000011">
    <property type="protein sequence ID" value="MBJ7608333.1"/>
    <property type="molecule type" value="Genomic_DNA"/>
</dbReference>
<dbReference type="InterPro" id="IPR051791">
    <property type="entry name" value="Pra-immunoreactive"/>
</dbReference>
<proteinExistence type="predicted"/>
<protein>
    <submittedName>
        <fullName evidence="9">RDD family protein</fullName>
    </submittedName>
</protein>
<feature type="region of interest" description="Disordered" evidence="6">
    <location>
        <begin position="1"/>
        <end position="29"/>
    </location>
</feature>
<evidence type="ECO:0000256" key="4">
    <source>
        <dbReference type="ARBA" id="ARBA00022989"/>
    </source>
</evidence>
<feature type="transmembrane region" description="Helical" evidence="7">
    <location>
        <begin position="119"/>
        <end position="140"/>
    </location>
</feature>
<dbReference type="AlphaFoldDB" id="A0A934NE32"/>
<name>A0A934NE32_9BACT</name>
<evidence type="ECO:0000256" key="3">
    <source>
        <dbReference type="ARBA" id="ARBA00022692"/>
    </source>
</evidence>
<keyword evidence="4 7" id="KW-1133">Transmembrane helix</keyword>
<organism evidence="9 10">
    <name type="scientific">Candidatus Amunia macphersoniae</name>
    <dbReference type="NCBI Taxonomy" id="3127014"/>
    <lineage>
        <taxon>Bacteria</taxon>
        <taxon>Bacillati</taxon>
        <taxon>Candidatus Dormiibacterota</taxon>
        <taxon>Candidatus Dormibacteria</taxon>
        <taxon>Candidatus Aeolococcales</taxon>
        <taxon>Candidatus Aeolococcaceae</taxon>
        <taxon>Candidatus Amunia</taxon>
    </lineage>
</organism>
<gene>
    <name evidence="9" type="ORF">JF887_02720</name>
</gene>
<dbReference type="InterPro" id="IPR010432">
    <property type="entry name" value="RDD"/>
</dbReference>
<comment type="subcellular location">
    <subcellularLocation>
        <location evidence="1">Cell membrane</location>
        <topology evidence="1">Multi-pass membrane protein</topology>
    </subcellularLocation>
</comment>
<dbReference type="PANTHER" id="PTHR36115:SF4">
    <property type="entry name" value="MEMBRANE PROTEIN"/>
    <property type="match status" value="1"/>
</dbReference>
<feature type="transmembrane region" description="Helical" evidence="7">
    <location>
        <begin position="76"/>
        <end position="98"/>
    </location>
</feature>
<evidence type="ECO:0000256" key="5">
    <source>
        <dbReference type="ARBA" id="ARBA00023136"/>
    </source>
</evidence>
<feature type="compositionally biased region" description="Pro residues" evidence="6">
    <location>
        <begin position="8"/>
        <end position="23"/>
    </location>
</feature>
<reference evidence="9 10" key="1">
    <citation type="submission" date="2020-10" db="EMBL/GenBank/DDBJ databases">
        <title>Ca. Dormibacterota MAGs.</title>
        <authorList>
            <person name="Montgomery K."/>
        </authorList>
    </citation>
    <scope>NUCLEOTIDE SEQUENCE [LARGE SCALE GENOMIC DNA]</scope>
    <source>
        <strain evidence="9">Mitchell_Peninsula_5</strain>
    </source>
</reference>
<dbReference type="PANTHER" id="PTHR36115">
    <property type="entry name" value="PROLINE-RICH ANTIGEN HOMOLOG-RELATED"/>
    <property type="match status" value="1"/>
</dbReference>
<evidence type="ECO:0000259" key="8">
    <source>
        <dbReference type="Pfam" id="PF06271"/>
    </source>
</evidence>
<feature type="domain" description="RDD" evidence="8">
    <location>
        <begin position="61"/>
        <end position="216"/>
    </location>
</feature>
<sequence length="231" mass="23939">MSTNPPTGETPPPLPGYPTPPSGGPVGYPAAPASSGAAPAYPAAMPGMTWAPPGPAPGMMYAGFWARFLGFLLDSLLLAAVEAIVTVPLLLVPLFEFFRDHPFARGQQPPLPSDLTTRFAVIGVLGAVVSALYFGGLVAWQGRTLGQRAAGTFVVRAEDGGKLPPGRAFLRAIVFWGPGLLGPIPGLGTIAGLVAFLAMLSVAWDSRKQGWHDKLGKSLVVKRVAAPGYTG</sequence>
<evidence type="ECO:0000313" key="9">
    <source>
        <dbReference type="EMBL" id="MBJ7608333.1"/>
    </source>
</evidence>
<dbReference type="GO" id="GO:0005886">
    <property type="term" value="C:plasma membrane"/>
    <property type="evidence" value="ECO:0007669"/>
    <property type="project" value="UniProtKB-SubCell"/>
</dbReference>
<evidence type="ECO:0000256" key="7">
    <source>
        <dbReference type="SAM" id="Phobius"/>
    </source>
</evidence>
<dbReference type="Proteomes" id="UP000614410">
    <property type="component" value="Unassembled WGS sequence"/>
</dbReference>